<feature type="compositionally biased region" description="Low complexity" evidence="1">
    <location>
        <begin position="178"/>
        <end position="191"/>
    </location>
</feature>
<accession>A0A1V6V7B0</accession>
<name>A0A1V6V7B0_9EURO</name>
<organism evidence="2 3">
    <name type="scientific">Penicillium coprophilum</name>
    <dbReference type="NCBI Taxonomy" id="36646"/>
    <lineage>
        <taxon>Eukaryota</taxon>
        <taxon>Fungi</taxon>
        <taxon>Dikarya</taxon>
        <taxon>Ascomycota</taxon>
        <taxon>Pezizomycotina</taxon>
        <taxon>Eurotiomycetes</taxon>
        <taxon>Eurotiomycetidae</taxon>
        <taxon>Eurotiales</taxon>
        <taxon>Aspergillaceae</taxon>
        <taxon>Penicillium</taxon>
    </lineage>
</organism>
<dbReference type="EMBL" id="MDDG01000001">
    <property type="protein sequence ID" value="OQE46584.1"/>
    <property type="molecule type" value="Genomic_DNA"/>
</dbReference>
<dbReference type="Proteomes" id="UP000191500">
    <property type="component" value="Unassembled WGS sequence"/>
</dbReference>
<feature type="compositionally biased region" description="Low complexity" evidence="1">
    <location>
        <begin position="234"/>
        <end position="247"/>
    </location>
</feature>
<evidence type="ECO:0000313" key="3">
    <source>
        <dbReference type="Proteomes" id="UP000191500"/>
    </source>
</evidence>
<keyword evidence="3" id="KW-1185">Reference proteome</keyword>
<dbReference type="AlphaFoldDB" id="A0A1V6V7B0"/>
<feature type="compositionally biased region" description="Polar residues" evidence="1">
    <location>
        <begin position="216"/>
        <end position="233"/>
    </location>
</feature>
<feature type="region of interest" description="Disordered" evidence="1">
    <location>
        <begin position="174"/>
        <end position="247"/>
    </location>
</feature>
<gene>
    <name evidence="2" type="ORF">PENCOP_c001G05560</name>
</gene>
<protein>
    <submittedName>
        <fullName evidence="2">Uncharacterized protein</fullName>
    </submittedName>
</protein>
<proteinExistence type="predicted"/>
<evidence type="ECO:0000313" key="2">
    <source>
        <dbReference type="EMBL" id="OQE46584.1"/>
    </source>
</evidence>
<reference evidence="3" key="1">
    <citation type="journal article" date="2017" name="Nat. Microbiol.">
        <title>Global analysis of biosynthetic gene clusters reveals vast potential of secondary metabolite production in Penicillium species.</title>
        <authorList>
            <person name="Nielsen J.C."/>
            <person name="Grijseels S."/>
            <person name="Prigent S."/>
            <person name="Ji B."/>
            <person name="Dainat J."/>
            <person name="Nielsen K.F."/>
            <person name="Frisvad J.C."/>
            <person name="Workman M."/>
            <person name="Nielsen J."/>
        </authorList>
    </citation>
    <scope>NUCLEOTIDE SEQUENCE [LARGE SCALE GENOMIC DNA]</scope>
    <source>
        <strain evidence="3">IBT 31321</strain>
    </source>
</reference>
<evidence type="ECO:0000256" key="1">
    <source>
        <dbReference type="SAM" id="MobiDB-lite"/>
    </source>
</evidence>
<comment type="caution">
    <text evidence="2">The sequence shown here is derived from an EMBL/GenBank/DDBJ whole genome shotgun (WGS) entry which is preliminary data.</text>
</comment>
<sequence length="247" mass="27067">MSSKRQWVDLDEGPSKRLRDALRPRNSPTMYIRHVSGWYKDGFLRKCDAIDRIATKARHIKMIQEALDDAEAYYLMSLHDRIFSKHRMEPNHVFQMADDLAKCTAGYKVEYAEIIDQINAEKDDSLKEALETVLYGVHLPISEEAAPTQHVGSVLPLPQAVVPTTATDPIAVEEDDGAASSTSADDSTVTAQKATAHSDKAVEGESDIDFDYLNGLQPNDGTESMGNHSPTSESLQASADQSASASA</sequence>